<gene>
    <name evidence="2" type="ORF">GTC17253_22220</name>
</gene>
<protein>
    <submittedName>
        <fullName evidence="2">Uncharacterized protein</fullName>
    </submittedName>
</protein>
<sequence length="63" mass="7321">MNLQCKDRHNKITAQEGTPRGNSYQKVGIKQTGSSRQLHLTYINLVTNIYYPGNHYFCIYDNN</sequence>
<proteinExistence type="predicted"/>
<name>A0AB33IRB2_9BACT</name>
<evidence type="ECO:0000313" key="2">
    <source>
        <dbReference type="EMBL" id="BFO72256.1"/>
    </source>
</evidence>
<evidence type="ECO:0000256" key="1">
    <source>
        <dbReference type="SAM" id="MobiDB-lite"/>
    </source>
</evidence>
<reference evidence="2" key="1">
    <citation type="submission" date="2024-07" db="EMBL/GenBank/DDBJ databases">
        <title>Complete genome sequence of Prevotella sp. YM-2024 GTC17253.</title>
        <authorList>
            <person name="Hayashi M."/>
            <person name="Muto Y."/>
            <person name="Tanaka K."/>
            <person name="Niwa H."/>
        </authorList>
    </citation>
    <scope>NUCLEOTIDE SEQUENCE</scope>
    <source>
        <strain evidence="2">GTC17253</strain>
    </source>
</reference>
<dbReference type="EMBL" id="AP035785">
    <property type="protein sequence ID" value="BFO72256.1"/>
    <property type="molecule type" value="Genomic_DNA"/>
</dbReference>
<feature type="region of interest" description="Disordered" evidence="1">
    <location>
        <begin position="1"/>
        <end position="26"/>
    </location>
</feature>
<dbReference type="AlphaFoldDB" id="A0AB33IRB2"/>
<accession>A0AB33IRB2</accession>
<organism evidence="2">
    <name type="scientific">Prevotella sp. GTC17253</name>
    <dbReference type="NCBI Taxonomy" id="3236793"/>
    <lineage>
        <taxon>Bacteria</taxon>
        <taxon>Pseudomonadati</taxon>
        <taxon>Bacteroidota</taxon>
        <taxon>Bacteroidia</taxon>
        <taxon>Bacteroidales</taxon>
        <taxon>Prevotellaceae</taxon>
        <taxon>Prevotella</taxon>
    </lineage>
</organism>
<feature type="compositionally biased region" description="Polar residues" evidence="1">
    <location>
        <begin position="12"/>
        <end position="26"/>
    </location>
</feature>